<feature type="chain" id="PRO_5024335774" evidence="1">
    <location>
        <begin position="17"/>
        <end position="57"/>
    </location>
</feature>
<evidence type="ECO:0000313" key="2">
    <source>
        <dbReference type="WBParaSite" id="MCU_014773-RA"/>
    </source>
</evidence>
<sequence>MCVLMYFIALIGLAAAKVPSAEERDDILEMHTLIREQVTPTATNMRLLKYSKKMEKL</sequence>
<dbReference type="Gene3D" id="3.40.33.10">
    <property type="entry name" value="CAP"/>
    <property type="match status" value="1"/>
</dbReference>
<accession>A0A5K3G387</accession>
<dbReference type="AlphaFoldDB" id="A0A5K3G387"/>
<evidence type="ECO:0000256" key="1">
    <source>
        <dbReference type="SAM" id="SignalP"/>
    </source>
</evidence>
<dbReference type="SUPFAM" id="SSF55797">
    <property type="entry name" value="PR-1-like"/>
    <property type="match status" value="1"/>
</dbReference>
<dbReference type="InterPro" id="IPR035940">
    <property type="entry name" value="CAP_sf"/>
</dbReference>
<reference evidence="2" key="1">
    <citation type="submission" date="2019-11" db="UniProtKB">
        <authorList>
            <consortium name="WormBaseParasite"/>
        </authorList>
    </citation>
    <scope>IDENTIFICATION</scope>
</reference>
<keyword evidence="1" id="KW-0732">Signal</keyword>
<feature type="signal peptide" evidence="1">
    <location>
        <begin position="1"/>
        <end position="16"/>
    </location>
</feature>
<name>A0A5K3G387_MESCO</name>
<protein>
    <submittedName>
        <fullName evidence="2">Venom peptide</fullName>
    </submittedName>
</protein>
<proteinExistence type="predicted"/>
<dbReference type="WBParaSite" id="MCU_014773-RA">
    <property type="protein sequence ID" value="MCU_014773-RA"/>
    <property type="gene ID" value="MCU_014773"/>
</dbReference>
<organism evidence="2">
    <name type="scientific">Mesocestoides corti</name>
    <name type="common">Flatworm</name>
    <dbReference type="NCBI Taxonomy" id="53468"/>
    <lineage>
        <taxon>Eukaryota</taxon>
        <taxon>Metazoa</taxon>
        <taxon>Spiralia</taxon>
        <taxon>Lophotrochozoa</taxon>
        <taxon>Platyhelminthes</taxon>
        <taxon>Cestoda</taxon>
        <taxon>Eucestoda</taxon>
        <taxon>Cyclophyllidea</taxon>
        <taxon>Mesocestoididae</taxon>
        <taxon>Mesocestoides</taxon>
    </lineage>
</organism>